<dbReference type="EC" id="3.-.-.-" evidence="2"/>
<evidence type="ECO:0000313" key="3">
    <source>
        <dbReference type="Proteomes" id="UP001238215"/>
    </source>
</evidence>
<dbReference type="EMBL" id="JAVBZS010000018">
    <property type="protein sequence ID" value="MDP8589981.1"/>
    <property type="molecule type" value="Genomic_DNA"/>
</dbReference>
<protein>
    <submittedName>
        <fullName evidence="2">Isochorismatase family cysteine hydrolase</fullName>
        <ecNumber evidence="2">3.-.-.-</ecNumber>
    </submittedName>
</protein>
<proteinExistence type="predicted"/>
<reference evidence="2 3" key="1">
    <citation type="submission" date="2023-08" db="EMBL/GenBank/DDBJ databases">
        <title>Whole genome sequencing of Enterococcus.</title>
        <authorList>
            <person name="Kaptchouang Tchatchouang C.D."/>
            <person name="Ateba C.N."/>
        </authorList>
    </citation>
    <scope>NUCLEOTIDE SEQUENCE [LARGE SCALE GENOMIC DNA]</scope>
    <source>
        <strain evidence="2 3">ENT3_CNKT_NWU</strain>
    </source>
</reference>
<dbReference type="InterPro" id="IPR000868">
    <property type="entry name" value="Isochorismatase-like_dom"/>
</dbReference>
<evidence type="ECO:0000313" key="2">
    <source>
        <dbReference type="EMBL" id="MDP8589981.1"/>
    </source>
</evidence>
<keyword evidence="3" id="KW-1185">Reference proteome</keyword>
<gene>
    <name evidence="2" type="ORF">RAN64_08095</name>
</gene>
<dbReference type="SUPFAM" id="SSF52499">
    <property type="entry name" value="Isochorismatase-like hydrolases"/>
    <property type="match status" value="1"/>
</dbReference>
<dbReference type="RefSeq" id="WP_002329246.1">
    <property type="nucleotide sequence ID" value="NZ_CP079880.1"/>
</dbReference>
<dbReference type="GO" id="GO:0016787">
    <property type="term" value="F:hydrolase activity"/>
    <property type="evidence" value="ECO:0007669"/>
    <property type="project" value="UniProtKB-KW"/>
</dbReference>
<evidence type="ECO:0000259" key="1">
    <source>
        <dbReference type="Pfam" id="PF00857"/>
    </source>
</evidence>
<dbReference type="GeneID" id="66497464"/>
<comment type="caution">
    <text evidence="2">The sequence shown here is derived from an EMBL/GenBank/DDBJ whole genome shotgun (WGS) entry which is preliminary data.</text>
</comment>
<accession>A0AAJ1SRS2</accession>
<dbReference type="AlphaFoldDB" id="A0AAJ1SRS2"/>
<sequence length="179" mass="20756">MLVIIDMQNHILDPNSEFYIPESDQLAERIAKRLAKARKNKEYILFTRDIPVELKDKEEEREDLQLIPLLSPQGNERVIKKYYFTIPPETLAEIKETLFESKEEQKEIEVVGIETNLCVLSNLIGLQSAFPEADFFVDPTLVSSRKHGESALELLKDFNVSIIEPKNRQSHVCYSLFFI</sequence>
<dbReference type="Proteomes" id="UP001238215">
    <property type="component" value="Unassembled WGS sequence"/>
</dbReference>
<feature type="domain" description="Isochorismatase-like" evidence="1">
    <location>
        <begin position="1"/>
        <end position="124"/>
    </location>
</feature>
<dbReference type="InterPro" id="IPR036380">
    <property type="entry name" value="Isochorismatase-like_sf"/>
</dbReference>
<dbReference type="CDD" id="cd00431">
    <property type="entry name" value="cysteine_hydrolases"/>
    <property type="match status" value="1"/>
</dbReference>
<dbReference type="Gene3D" id="3.40.50.850">
    <property type="entry name" value="Isochorismatase-like"/>
    <property type="match status" value="1"/>
</dbReference>
<keyword evidence="2" id="KW-0378">Hydrolase</keyword>
<organism evidence="2 3">
    <name type="scientific">Enterococcus lactis</name>
    <dbReference type="NCBI Taxonomy" id="357441"/>
    <lineage>
        <taxon>Bacteria</taxon>
        <taxon>Bacillati</taxon>
        <taxon>Bacillota</taxon>
        <taxon>Bacilli</taxon>
        <taxon>Lactobacillales</taxon>
        <taxon>Enterococcaceae</taxon>
        <taxon>Enterococcus</taxon>
    </lineage>
</organism>
<dbReference type="Pfam" id="PF00857">
    <property type="entry name" value="Isochorismatase"/>
    <property type="match status" value="1"/>
</dbReference>
<name>A0AAJ1SRS2_9ENTE</name>